<evidence type="ECO:0000256" key="6">
    <source>
        <dbReference type="RuleBase" id="RU367022"/>
    </source>
</evidence>
<comment type="caution">
    <text evidence="9">The sequence shown here is derived from an EMBL/GenBank/DDBJ whole genome shotgun (WGS) entry which is preliminary data.</text>
</comment>
<evidence type="ECO:0000256" key="7">
    <source>
        <dbReference type="SAM" id="MobiDB-lite"/>
    </source>
</evidence>
<keyword evidence="6" id="KW-0406">Ion transport</keyword>
<comment type="similarity">
    <text evidence="1 6">Belongs to the copper transporter (Ctr) (TC 1.A.56) family. SLC31A subfamily.</text>
</comment>
<comment type="subcellular location">
    <subcellularLocation>
        <location evidence="6">Membrane</location>
        <topology evidence="6">Multi-pass membrane protein</topology>
    </subcellularLocation>
</comment>
<feature type="region of interest" description="Disordered" evidence="7">
    <location>
        <begin position="322"/>
        <end position="342"/>
    </location>
</feature>
<dbReference type="InterPro" id="IPR007274">
    <property type="entry name" value="Cop_transporter"/>
</dbReference>
<dbReference type="Proteomes" id="UP000239649">
    <property type="component" value="Unassembled WGS sequence"/>
</dbReference>
<gene>
    <name evidence="9" type="primary">g735</name>
    <name evidence="9" type="ORF">C2E20_0735</name>
</gene>
<dbReference type="PANTHER" id="PTHR12483:SF115">
    <property type="entry name" value="COPPER TRANSPORT PROTEIN"/>
    <property type="match status" value="1"/>
</dbReference>
<sequence length="464" mass="48835">MLRALALCVLLLSEGVAAQATVTIAPSRNTTDPCYANPSDAACADFQRSDADWTNDIEMLCAAMPYMIGCSLWRQCTSGKAVAGSKYCAMPSLVGDICGPDEMSRMKGCEAYDALCAPGTAVQQCLVPGTAPNVLTTFASKEAVDGVCTSHSMDGCQSCSSVGRTMFRDCPEVLDVLSKLCVSMPDMEQCAAFKTFCADADVAAGFPKVCTQDAADGSSSSLPPMKMWFHQSAREMFLFKEWVPNNTGQYVGLCFAMCALAVFTQFLKAVRLRVEMRWATSQRLQCVCPSPACADGDSDKASDAEAGTSAAAPKPCCGGGANGRAAAPPSPPVPTTSRVPTWRSRRRSTLAVCGVELISREQAVRNFWRACFTFVVIFLDYALMLVVMTYNVGIILAVCGGFAVGALLFGHAGERAPAPAAQLPAQPVKHSSASSDSEDLETVFVEGPGCCSGGTAAAHLSSTA</sequence>
<dbReference type="Pfam" id="PF04145">
    <property type="entry name" value="Ctr"/>
    <property type="match status" value="1"/>
</dbReference>
<accession>A0A2P6VSB8</accession>
<keyword evidence="6" id="KW-0813">Transport</keyword>
<feature type="transmembrane region" description="Helical" evidence="6">
    <location>
        <begin position="367"/>
        <end position="384"/>
    </location>
</feature>
<keyword evidence="2 6" id="KW-0812">Transmembrane</keyword>
<dbReference type="GO" id="GO:0016020">
    <property type="term" value="C:membrane"/>
    <property type="evidence" value="ECO:0007669"/>
    <property type="project" value="UniProtKB-SubCell"/>
</dbReference>
<dbReference type="AlphaFoldDB" id="A0A2P6VSB8"/>
<feature type="signal peptide" evidence="8">
    <location>
        <begin position="1"/>
        <end position="18"/>
    </location>
</feature>
<evidence type="ECO:0000256" key="3">
    <source>
        <dbReference type="ARBA" id="ARBA00022796"/>
    </source>
</evidence>
<proteinExistence type="inferred from homology"/>
<dbReference type="PANTHER" id="PTHR12483">
    <property type="entry name" value="SOLUTE CARRIER FAMILY 31 COPPER TRANSPORTERS"/>
    <property type="match status" value="1"/>
</dbReference>
<keyword evidence="10" id="KW-1185">Reference proteome</keyword>
<evidence type="ECO:0000256" key="2">
    <source>
        <dbReference type="ARBA" id="ARBA00022692"/>
    </source>
</evidence>
<evidence type="ECO:0000313" key="10">
    <source>
        <dbReference type="Proteomes" id="UP000239649"/>
    </source>
</evidence>
<feature type="transmembrane region" description="Helical" evidence="6">
    <location>
        <begin position="390"/>
        <end position="409"/>
    </location>
</feature>
<evidence type="ECO:0000313" key="9">
    <source>
        <dbReference type="EMBL" id="PSC76967.1"/>
    </source>
</evidence>
<keyword evidence="4 6" id="KW-1133">Transmembrane helix</keyword>
<name>A0A2P6VSB8_9CHLO</name>
<keyword evidence="6" id="KW-0186">Copper</keyword>
<reference evidence="9 10" key="1">
    <citation type="journal article" date="2018" name="Plant J.">
        <title>Genome sequences of Chlorella sorokiniana UTEX 1602 and Micractinium conductrix SAG 241.80: implications to maltose excretion by a green alga.</title>
        <authorList>
            <person name="Arriola M.B."/>
            <person name="Velmurugan N."/>
            <person name="Zhang Y."/>
            <person name="Plunkett M.H."/>
            <person name="Hondzo H."/>
            <person name="Barney B.M."/>
        </authorList>
    </citation>
    <scope>NUCLEOTIDE SEQUENCE [LARGE SCALE GENOMIC DNA]</scope>
    <source>
        <strain evidence="9 10">SAG 241.80</strain>
    </source>
</reference>
<feature type="chain" id="PRO_5015170451" description="Copper transport protein" evidence="8">
    <location>
        <begin position="19"/>
        <end position="464"/>
    </location>
</feature>
<protein>
    <recommendedName>
        <fullName evidence="6">Copper transport protein</fullName>
    </recommendedName>
</protein>
<keyword evidence="8" id="KW-0732">Signal</keyword>
<feature type="transmembrane region" description="Helical" evidence="6">
    <location>
        <begin position="250"/>
        <end position="267"/>
    </location>
</feature>
<evidence type="ECO:0000256" key="5">
    <source>
        <dbReference type="ARBA" id="ARBA00023136"/>
    </source>
</evidence>
<evidence type="ECO:0000256" key="4">
    <source>
        <dbReference type="ARBA" id="ARBA00022989"/>
    </source>
</evidence>
<dbReference type="STRING" id="554055.A0A2P6VSB8"/>
<dbReference type="EMBL" id="LHPF02000001">
    <property type="protein sequence ID" value="PSC76967.1"/>
    <property type="molecule type" value="Genomic_DNA"/>
</dbReference>
<evidence type="ECO:0000256" key="1">
    <source>
        <dbReference type="ARBA" id="ARBA00006921"/>
    </source>
</evidence>
<keyword evidence="3 6" id="KW-0187">Copper transport</keyword>
<dbReference type="OrthoDB" id="73901at2759"/>
<keyword evidence="5 6" id="KW-0472">Membrane</keyword>
<dbReference type="GO" id="GO:0005375">
    <property type="term" value="F:copper ion transmembrane transporter activity"/>
    <property type="evidence" value="ECO:0007669"/>
    <property type="project" value="UniProtKB-UniRule"/>
</dbReference>
<organism evidence="9 10">
    <name type="scientific">Micractinium conductrix</name>
    <dbReference type="NCBI Taxonomy" id="554055"/>
    <lineage>
        <taxon>Eukaryota</taxon>
        <taxon>Viridiplantae</taxon>
        <taxon>Chlorophyta</taxon>
        <taxon>core chlorophytes</taxon>
        <taxon>Trebouxiophyceae</taxon>
        <taxon>Chlorellales</taxon>
        <taxon>Chlorellaceae</taxon>
        <taxon>Chlorella clade</taxon>
        <taxon>Micractinium</taxon>
    </lineage>
</organism>
<evidence type="ECO:0000256" key="8">
    <source>
        <dbReference type="SAM" id="SignalP"/>
    </source>
</evidence>